<evidence type="ECO:0000313" key="3">
    <source>
        <dbReference type="EMBL" id="CAD7261658.1"/>
    </source>
</evidence>
<dbReference type="Pfam" id="PF00085">
    <property type="entry name" value="Thioredoxin"/>
    <property type="match status" value="1"/>
</dbReference>
<proteinExistence type="inferred from homology"/>
<dbReference type="GO" id="GO:0006457">
    <property type="term" value="P:protein folding"/>
    <property type="evidence" value="ECO:0007669"/>
    <property type="project" value="TreeGrafter"/>
</dbReference>
<gene>
    <name evidence="3" type="ORF">TSIB3V08_LOCUS5787</name>
</gene>
<dbReference type="InterPro" id="IPR036249">
    <property type="entry name" value="Thioredoxin-like_sf"/>
</dbReference>
<reference evidence="3" key="1">
    <citation type="submission" date="2020-11" db="EMBL/GenBank/DDBJ databases">
        <authorList>
            <person name="Tran Van P."/>
        </authorList>
    </citation>
    <scope>NUCLEOTIDE SEQUENCE</scope>
</reference>
<dbReference type="EMBL" id="OC002324">
    <property type="protein sequence ID" value="CAD7261658.1"/>
    <property type="molecule type" value="Genomic_DNA"/>
</dbReference>
<sequence length="136" mass="15249">MATAINPLPKGWDNLPGAEYVVHLDDDSFDKVIKEGTPVLVMFYTSWCGHCKEMKPAYSEAALKLHNNKSPSSIAALNSESNPNVTDLYKIQSFPTLKFFDKGKFVQDYRDARTSEAIVSFIKSVESTRVAKKKKD</sequence>
<dbReference type="SUPFAM" id="SSF52833">
    <property type="entry name" value="Thioredoxin-like"/>
    <property type="match status" value="1"/>
</dbReference>
<dbReference type="InterPro" id="IPR051063">
    <property type="entry name" value="PDI"/>
</dbReference>
<comment type="similarity">
    <text evidence="1">Belongs to the protein disulfide isomerase family.</text>
</comment>
<accession>A0A7R9FZV9</accession>
<dbReference type="PROSITE" id="PS51352">
    <property type="entry name" value="THIOREDOXIN_2"/>
    <property type="match status" value="1"/>
</dbReference>
<dbReference type="Gene3D" id="3.40.30.10">
    <property type="entry name" value="Glutaredoxin"/>
    <property type="match status" value="1"/>
</dbReference>
<feature type="domain" description="Thioredoxin" evidence="2">
    <location>
        <begin position="9"/>
        <end position="127"/>
    </location>
</feature>
<dbReference type="InterPro" id="IPR013766">
    <property type="entry name" value="Thioredoxin_domain"/>
</dbReference>
<protein>
    <recommendedName>
        <fullName evidence="2">Thioredoxin domain-containing protein</fullName>
    </recommendedName>
</protein>
<dbReference type="PANTHER" id="PTHR45672:SF11">
    <property type="entry name" value="PROTEIN DISULFIDE-ISOMERASE C17H9.14C"/>
    <property type="match status" value="1"/>
</dbReference>
<dbReference type="AlphaFoldDB" id="A0A7R9FZV9"/>
<dbReference type="GO" id="GO:0005783">
    <property type="term" value="C:endoplasmic reticulum"/>
    <property type="evidence" value="ECO:0007669"/>
    <property type="project" value="TreeGrafter"/>
</dbReference>
<organism evidence="3">
    <name type="scientific">Timema shepardi</name>
    <name type="common">Walking stick</name>
    <dbReference type="NCBI Taxonomy" id="629360"/>
    <lineage>
        <taxon>Eukaryota</taxon>
        <taxon>Metazoa</taxon>
        <taxon>Ecdysozoa</taxon>
        <taxon>Arthropoda</taxon>
        <taxon>Hexapoda</taxon>
        <taxon>Insecta</taxon>
        <taxon>Pterygota</taxon>
        <taxon>Neoptera</taxon>
        <taxon>Polyneoptera</taxon>
        <taxon>Phasmatodea</taxon>
        <taxon>Timematodea</taxon>
        <taxon>Timematoidea</taxon>
        <taxon>Timematidae</taxon>
        <taxon>Timema</taxon>
    </lineage>
</organism>
<dbReference type="GO" id="GO:0003756">
    <property type="term" value="F:protein disulfide isomerase activity"/>
    <property type="evidence" value="ECO:0007669"/>
    <property type="project" value="TreeGrafter"/>
</dbReference>
<evidence type="ECO:0000259" key="2">
    <source>
        <dbReference type="PROSITE" id="PS51352"/>
    </source>
</evidence>
<dbReference type="PROSITE" id="PS00194">
    <property type="entry name" value="THIOREDOXIN_1"/>
    <property type="match status" value="1"/>
</dbReference>
<evidence type="ECO:0000256" key="1">
    <source>
        <dbReference type="ARBA" id="ARBA00006347"/>
    </source>
</evidence>
<name>A0A7R9FZV9_TIMSH</name>
<dbReference type="InterPro" id="IPR017937">
    <property type="entry name" value="Thioredoxin_CS"/>
</dbReference>
<dbReference type="PRINTS" id="PR00421">
    <property type="entry name" value="THIOREDOXIN"/>
</dbReference>
<dbReference type="PANTHER" id="PTHR45672">
    <property type="entry name" value="PROTEIN DISULFIDE-ISOMERASE C17H9.14C-RELATED"/>
    <property type="match status" value="1"/>
</dbReference>